<keyword evidence="1" id="KW-0805">Transcription regulation</keyword>
<reference evidence="6" key="1">
    <citation type="journal article" date="2019" name="Int. J. Syst. Evol. Microbiol.">
        <title>The Global Catalogue of Microorganisms (GCM) 10K type strain sequencing project: providing services to taxonomists for standard genome sequencing and annotation.</title>
        <authorList>
            <consortium name="The Broad Institute Genomics Platform"/>
            <consortium name="The Broad Institute Genome Sequencing Center for Infectious Disease"/>
            <person name="Wu L."/>
            <person name="Ma J."/>
        </authorList>
    </citation>
    <scope>NUCLEOTIDE SEQUENCE [LARGE SCALE GENOMIC DNA]</scope>
    <source>
        <strain evidence="6">CGMCC 4.7035</strain>
    </source>
</reference>
<dbReference type="Gene3D" id="1.10.10.10">
    <property type="entry name" value="Winged helix-like DNA-binding domain superfamily/Winged helix DNA-binding domain"/>
    <property type="match status" value="1"/>
</dbReference>
<dbReference type="PRINTS" id="PR00598">
    <property type="entry name" value="HTHMARR"/>
</dbReference>
<evidence type="ECO:0000313" key="6">
    <source>
        <dbReference type="Proteomes" id="UP001595701"/>
    </source>
</evidence>
<organism evidence="5 6">
    <name type="scientific">Streptomyces yaanensis</name>
    <dbReference type="NCBI Taxonomy" id="1142239"/>
    <lineage>
        <taxon>Bacteria</taxon>
        <taxon>Bacillati</taxon>
        <taxon>Actinomycetota</taxon>
        <taxon>Actinomycetes</taxon>
        <taxon>Kitasatosporales</taxon>
        <taxon>Streptomycetaceae</taxon>
        <taxon>Streptomyces</taxon>
    </lineage>
</organism>
<dbReference type="InterPro" id="IPR036388">
    <property type="entry name" value="WH-like_DNA-bd_sf"/>
</dbReference>
<evidence type="ECO:0000256" key="1">
    <source>
        <dbReference type="ARBA" id="ARBA00023015"/>
    </source>
</evidence>
<keyword evidence="3" id="KW-0804">Transcription</keyword>
<evidence type="ECO:0000256" key="2">
    <source>
        <dbReference type="ARBA" id="ARBA00023125"/>
    </source>
</evidence>
<dbReference type="EMBL" id="JBHRWR010000033">
    <property type="protein sequence ID" value="MFC3577478.1"/>
    <property type="molecule type" value="Genomic_DNA"/>
</dbReference>
<keyword evidence="6" id="KW-1185">Reference proteome</keyword>
<comment type="caution">
    <text evidence="5">The sequence shown here is derived from an EMBL/GenBank/DDBJ whole genome shotgun (WGS) entry which is preliminary data.</text>
</comment>
<evidence type="ECO:0000313" key="5">
    <source>
        <dbReference type="EMBL" id="MFC3577478.1"/>
    </source>
</evidence>
<dbReference type="SMART" id="SM00347">
    <property type="entry name" value="HTH_MARR"/>
    <property type="match status" value="1"/>
</dbReference>
<keyword evidence="2" id="KW-0238">DNA-binding</keyword>
<sequence>MDFNRFESAGFTVNWCARLFERRMAEVLRPLGLTPAYLPALFTLSAVGGATQGELTKVSAIQQPTMALTLRRMERDGLITRVQDEEDRRRAIIRLTPRAEELMPQVEELARGINEAAFAGLPTEAPAQLLALLLQTARNLE</sequence>
<proteinExistence type="predicted"/>
<evidence type="ECO:0000256" key="3">
    <source>
        <dbReference type="ARBA" id="ARBA00023163"/>
    </source>
</evidence>
<dbReference type="Pfam" id="PF01047">
    <property type="entry name" value="MarR"/>
    <property type="match status" value="1"/>
</dbReference>
<dbReference type="RefSeq" id="WP_310773372.1">
    <property type="nucleotide sequence ID" value="NZ_JBHRWR010000033.1"/>
</dbReference>
<evidence type="ECO:0000259" key="4">
    <source>
        <dbReference type="PROSITE" id="PS50995"/>
    </source>
</evidence>
<dbReference type="InterPro" id="IPR036390">
    <property type="entry name" value="WH_DNA-bd_sf"/>
</dbReference>
<dbReference type="InterPro" id="IPR000835">
    <property type="entry name" value="HTH_MarR-typ"/>
</dbReference>
<dbReference type="Proteomes" id="UP001595701">
    <property type="component" value="Unassembled WGS sequence"/>
</dbReference>
<protein>
    <submittedName>
        <fullName evidence="5">MarR family winged helix-turn-helix transcriptional regulator</fullName>
    </submittedName>
</protein>
<name>A0ABV7SLC7_9ACTN</name>
<dbReference type="PROSITE" id="PS50995">
    <property type="entry name" value="HTH_MARR_2"/>
    <property type="match status" value="1"/>
</dbReference>
<accession>A0ABV7SLC7</accession>
<gene>
    <name evidence="5" type="ORF">ACFOZ0_30260</name>
</gene>
<feature type="domain" description="HTH marR-type" evidence="4">
    <location>
        <begin position="1"/>
        <end position="138"/>
    </location>
</feature>
<dbReference type="SUPFAM" id="SSF46785">
    <property type="entry name" value="Winged helix' DNA-binding domain"/>
    <property type="match status" value="1"/>
</dbReference>
<dbReference type="PANTHER" id="PTHR42756:SF1">
    <property type="entry name" value="TRANSCRIPTIONAL REPRESSOR OF EMRAB OPERON"/>
    <property type="match status" value="1"/>
</dbReference>
<dbReference type="PANTHER" id="PTHR42756">
    <property type="entry name" value="TRANSCRIPTIONAL REGULATOR, MARR"/>
    <property type="match status" value="1"/>
</dbReference>